<evidence type="ECO:0000313" key="3">
    <source>
        <dbReference type="EMBL" id="KKS97437.1"/>
    </source>
</evidence>
<dbReference type="Proteomes" id="UP000034090">
    <property type="component" value="Unassembled WGS sequence"/>
</dbReference>
<sequence>MKSKRPFVVNLIILSAITVVIWISFETYRVFTKEPPFPVPEEILEKDESQRFTFKLDPEVLGGLQNRIYLNEIEIGDTTIKPAELPPVEEIAEEVPIATEEATPSASEASPAGSQI</sequence>
<keyword evidence="2" id="KW-1133">Transmembrane helix</keyword>
<accession>A0A0G1DIL5</accession>
<proteinExistence type="predicted"/>
<gene>
    <name evidence="3" type="ORF">UV74_C0013G0559</name>
</gene>
<dbReference type="AlphaFoldDB" id="A0A0G1DIL5"/>
<keyword evidence="2" id="KW-0812">Transmembrane</keyword>
<feature type="region of interest" description="Disordered" evidence="1">
    <location>
        <begin position="97"/>
        <end position="116"/>
    </location>
</feature>
<feature type="transmembrane region" description="Helical" evidence="2">
    <location>
        <begin position="7"/>
        <end position="25"/>
    </location>
</feature>
<comment type="caution">
    <text evidence="3">The sequence shown here is derived from an EMBL/GenBank/DDBJ whole genome shotgun (WGS) entry which is preliminary data.</text>
</comment>
<reference evidence="3 4" key="1">
    <citation type="journal article" date="2015" name="Nature">
        <title>rRNA introns, odd ribosomes, and small enigmatic genomes across a large radiation of phyla.</title>
        <authorList>
            <person name="Brown C.T."/>
            <person name="Hug L.A."/>
            <person name="Thomas B.C."/>
            <person name="Sharon I."/>
            <person name="Castelle C.J."/>
            <person name="Singh A."/>
            <person name="Wilkins M.J."/>
            <person name="Williams K.H."/>
            <person name="Banfield J.F."/>
        </authorList>
    </citation>
    <scope>NUCLEOTIDE SEQUENCE [LARGE SCALE GENOMIC DNA]</scope>
</reference>
<dbReference type="EMBL" id="LCFQ01000013">
    <property type="protein sequence ID" value="KKS97437.1"/>
    <property type="molecule type" value="Genomic_DNA"/>
</dbReference>
<protein>
    <submittedName>
        <fullName evidence="3">Uncharacterized protein</fullName>
    </submittedName>
</protein>
<organism evidence="3 4">
    <name type="scientific">Candidatus Woesebacteria bacterium GW2011_GWB1_43_14</name>
    <dbReference type="NCBI Taxonomy" id="1618578"/>
    <lineage>
        <taxon>Bacteria</taxon>
        <taxon>Candidatus Woeseibacteriota</taxon>
    </lineage>
</organism>
<dbReference type="STRING" id="1618578.UV74_C0013G0559"/>
<evidence type="ECO:0000256" key="1">
    <source>
        <dbReference type="SAM" id="MobiDB-lite"/>
    </source>
</evidence>
<keyword evidence="2" id="KW-0472">Membrane</keyword>
<evidence type="ECO:0000313" key="4">
    <source>
        <dbReference type="Proteomes" id="UP000034090"/>
    </source>
</evidence>
<evidence type="ECO:0000256" key="2">
    <source>
        <dbReference type="SAM" id="Phobius"/>
    </source>
</evidence>
<name>A0A0G1DIL5_9BACT</name>